<dbReference type="InterPro" id="IPR004046">
    <property type="entry name" value="GST_C"/>
</dbReference>
<dbReference type="InterPro" id="IPR004045">
    <property type="entry name" value="Glutathione_S-Trfase_N"/>
</dbReference>
<dbReference type="CDD" id="cd03039">
    <property type="entry name" value="GST_N_Sigma_like"/>
    <property type="match status" value="1"/>
</dbReference>
<dbReference type="PANTHER" id="PTHR11571">
    <property type="entry name" value="GLUTATHIONE S-TRANSFERASE"/>
    <property type="match status" value="1"/>
</dbReference>
<dbReference type="GO" id="GO:0004364">
    <property type="term" value="F:glutathione transferase activity"/>
    <property type="evidence" value="ECO:0007669"/>
    <property type="project" value="TreeGrafter"/>
</dbReference>
<evidence type="ECO:0000259" key="1">
    <source>
        <dbReference type="PROSITE" id="PS50404"/>
    </source>
</evidence>
<feature type="domain" description="GST C-terminal" evidence="2">
    <location>
        <begin position="122"/>
        <end position="251"/>
    </location>
</feature>
<dbReference type="Pfam" id="PF14497">
    <property type="entry name" value="GST_C_3"/>
    <property type="match status" value="1"/>
</dbReference>
<evidence type="ECO:0008006" key="5">
    <source>
        <dbReference type="Google" id="ProtNLM"/>
    </source>
</evidence>
<dbReference type="InterPro" id="IPR050213">
    <property type="entry name" value="GST_superfamily"/>
</dbReference>
<dbReference type="InterPro" id="IPR010987">
    <property type="entry name" value="Glutathione-S-Trfase_C-like"/>
</dbReference>
<dbReference type="SUPFAM" id="SSF52833">
    <property type="entry name" value="Thioredoxin-like"/>
    <property type="match status" value="1"/>
</dbReference>
<dbReference type="GO" id="GO:0006749">
    <property type="term" value="P:glutathione metabolic process"/>
    <property type="evidence" value="ECO:0007669"/>
    <property type="project" value="TreeGrafter"/>
</dbReference>
<dbReference type="Gene3D" id="1.20.1050.10">
    <property type="match status" value="1"/>
</dbReference>
<dbReference type="Proteomes" id="UP001342314">
    <property type="component" value="Unassembled WGS sequence"/>
</dbReference>
<dbReference type="SUPFAM" id="SSF47616">
    <property type="entry name" value="GST C-terminal domain-like"/>
    <property type="match status" value="1"/>
</dbReference>
<dbReference type="PROSITE" id="PS50404">
    <property type="entry name" value="GST_NTER"/>
    <property type="match status" value="1"/>
</dbReference>
<organism evidence="3 4">
    <name type="scientific">Rhodotorula paludigena</name>
    <dbReference type="NCBI Taxonomy" id="86838"/>
    <lineage>
        <taxon>Eukaryota</taxon>
        <taxon>Fungi</taxon>
        <taxon>Dikarya</taxon>
        <taxon>Basidiomycota</taxon>
        <taxon>Pucciniomycotina</taxon>
        <taxon>Microbotryomycetes</taxon>
        <taxon>Sporidiobolales</taxon>
        <taxon>Sporidiobolaceae</taxon>
        <taxon>Rhodotorula</taxon>
    </lineage>
</organism>
<evidence type="ECO:0000259" key="2">
    <source>
        <dbReference type="PROSITE" id="PS50405"/>
    </source>
</evidence>
<reference evidence="3 4" key="1">
    <citation type="submission" date="2021-12" db="EMBL/GenBank/DDBJ databases">
        <title>High titer production of polyol ester of fatty acids by Rhodotorula paludigena BS15 towards product separation-free biomass refinery.</title>
        <authorList>
            <person name="Mano J."/>
            <person name="Ono H."/>
            <person name="Tanaka T."/>
            <person name="Naito K."/>
            <person name="Sushida H."/>
            <person name="Ike M."/>
            <person name="Tokuyasu K."/>
            <person name="Kitaoka M."/>
        </authorList>
    </citation>
    <scope>NUCLEOTIDE SEQUENCE [LARGE SCALE GENOMIC DNA]</scope>
    <source>
        <strain evidence="3 4">BS15</strain>
    </source>
</reference>
<dbReference type="PROSITE" id="PS50405">
    <property type="entry name" value="GST_CTER"/>
    <property type="match status" value="1"/>
</dbReference>
<dbReference type="InterPro" id="IPR036282">
    <property type="entry name" value="Glutathione-S-Trfase_C_sf"/>
</dbReference>
<protein>
    <recommendedName>
        <fullName evidence="5">Glutathione S-transferase</fullName>
    </recommendedName>
</protein>
<dbReference type="EMBL" id="BQKY01000003">
    <property type="protein sequence ID" value="GJN88483.1"/>
    <property type="molecule type" value="Genomic_DNA"/>
</dbReference>
<accession>A0AAV5GEC7</accession>
<feature type="domain" description="GST N-terminal" evidence="1">
    <location>
        <begin position="4"/>
        <end position="91"/>
    </location>
</feature>
<evidence type="ECO:0000313" key="3">
    <source>
        <dbReference type="EMBL" id="GJN88483.1"/>
    </source>
</evidence>
<proteinExistence type="predicted"/>
<dbReference type="InterPro" id="IPR036249">
    <property type="entry name" value="Thioredoxin-like_sf"/>
</dbReference>
<dbReference type="PANTHER" id="PTHR11571:SF263">
    <property type="entry name" value="GLUTATHIONE S-TRANSFERASE"/>
    <property type="match status" value="1"/>
</dbReference>
<gene>
    <name evidence="3" type="ORF">Rhopal_001449-T1</name>
</gene>
<name>A0AAV5GEC7_9BASI</name>
<dbReference type="Gene3D" id="3.40.30.10">
    <property type="entry name" value="Glutaredoxin"/>
    <property type="match status" value="1"/>
</dbReference>
<keyword evidence="4" id="KW-1185">Reference proteome</keyword>
<comment type="caution">
    <text evidence="3">The sequence shown here is derived from an EMBL/GenBank/DDBJ whole genome shotgun (WGS) entry which is preliminary data.</text>
</comment>
<dbReference type="AlphaFoldDB" id="A0AAV5GEC7"/>
<sequence length="265" mass="29846">MPAEYKLIYHAGIPGRGEFARLFFEATGTPYEDTALTVGQDGVKPLFDGSFEHSDKNPLPFAPPALQHGEVVISQTPNILLYLATHIVSPIDLEAGGEEGEPASKKTKASPLSVDDPALFHALGFTLTILDLNNETHDSHHPVAVSDYYENQKDEAIRRATDFRKNRVPKFFKHFEDNLQRNSKGAFLLDSGASFADLALFQVVDGLKFAFPKLLAKLEPQYPKLFELYKTVKDAPRIKAYLESDRRQKYSMGIFRHYEELDEQD</sequence>
<evidence type="ECO:0000313" key="4">
    <source>
        <dbReference type="Proteomes" id="UP001342314"/>
    </source>
</evidence>
<dbReference type="CDD" id="cd03192">
    <property type="entry name" value="GST_C_Sigma_like"/>
    <property type="match status" value="1"/>
</dbReference>